<comment type="caution">
    <text evidence="2">The sequence shown here is derived from an EMBL/GenBank/DDBJ whole genome shotgun (WGS) entry which is preliminary data.</text>
</comment>
<keyword evidence="3" id="KW-1185">Reference proteome</keyword>
<proteinExistence type="predicted"/>
<dbReference type="Proteomes" id="UP000320876">
    <property type="component" value="Unassembled WGS sequence"/>
</dbReference>
<reference evidence="2 3" key="1">
    <citation type="submission" date="2019-06" db="EMBL/GenBank/DDBJ databases">
        <title>Sequencing the genomes of 1000 actinobacteria strains.</title>
        <authorList>
            <person name="Klenk H.-P."/>
        </authorList>
    </citation>
    <scope>NUCLEOTIDE SEQUENCE [LARGE SCALE GENOMIC DNA]</scope>
    <source>
        <strain evidence="2 3">DSM 45679</strain>
    </source>
</reference>
<name>A0A542DS27_AMYCI</name>
<evidence type="ECO:0000259" key="1">
    <source>
        <dbReference type="Pfam" id="PF04149"/>
    </source>
</evidence>
<dbReference type="RefSeq" id="WP_142001265.1">
    <property type="nucleotide sequence ID" value="NZ_VFML01000001.1"/>
</dbReference>
<dbReference type="Pfam" id="PF04149">
    <property type="entry name" value="DUF397"/>
    <property type="match status" value="1"/>
</dbReference>
<accession>A0A542DS27</accession>
<dbReference type="EMBL" id="VFML01000001">
    <property type="protein sequence ID" value="TQJ05785.1"/>
    <property type="molecule type" value="Genomic_DNA"/>
</dbReference>
<evidence type="ECO:0000313" key="3">
    <source>
        <dbReference type="Proteomes" id="UP000320876"/>
    </source>
</evidence>
<dbReference type="AlphaFoldDB" id="A0A542DS27"/>
<gene>
    <name evidence="2" type="ORF">FB471_5625</name>
</gene>
<protein>
    <submittedName>
        <fullName evidence="2">Uncharacterized protein DUF397</fullName>
    </submittedName>
</protein>
<evidence type="ECO:0000313" key="2">
    <source>
        <dbReference type="EMBL" id="TQJ05785.1"/>
    </source>
</evidence>
<dbReference type="OrthoDB" id="3698874at2"/>
<dbReference type="InterPro" id="IPR007278">
    <property type="entry name" value="DUF397"/>
</dbReference>
<organism evidence="2 3">
    <name type="scientific">Amycolatopsis cihanbeyliensis</name>
    <dbReference type="NCBI Taxonomy" id="1128664"/>
    <lineage>
        <taxon>Bacteria</taxon>
        <taxon>Bacillati</taxon>
        <taxon>Actinomycetota</taxon>
        <taxon>Actinomycetes</taxon>
        <taxon>Pseudonocardiales</taxon>
        <taxon>Pseudonocardiaceae</taxon>
        <taxon>Amycolatopsis</taxon>
    </lineage>
</organism>
<sequence length="60" mass="6887">MTDRHTGWFKSSFSANNSSCVEARFAGPRVQLRDSKRRTPGPILEFDRTAWAVFLRSQRG</sequence>
<feature type="domain" description="DUF397" evidence="1">
    <location>
        <begin position="7"/>
        <end position="57"/>
    </location>
</feature>